<keyword evidence="4" id="KW-1003">Cell membrane</keyword>
<accession>A0A9D3M0F5</accession>
<dbReference type="AlphaFoldDB" id="A0A9D3M0F5"/>
<evidence type="ECO:0000256" key="17">
    <source>
        <dbReference type="PROSITE-ProRule" id="PRU00043"/>
    </source>
</evidence>
<feature type="domain" description="Cadherin" evidence="21">
    <location>
        <begin position="152"/>
        <end position="258"/>
    </location>
</feature>
<evidence type="ECO:0000313" key="22">
    <source>
        <dbReference type="EMBL" id="KAG5839482.1"/>
    </source>
</evidence>
<dbReference type="GO" id="GO:0016477">
    <property type="term" value="P:cell migration"/>
    <property type="evidence" value="ECO:0007669"/>
    <property type="project" value="TreeGrafter"/>
</dbReference>
<dbReference type="GO" id="GO:0016339">
    <property type="term" value="P:calcium-dependent cell-cell adhesion via plasma membrane cell adhesion molecules"/>
    <property type="evidence" value="ECO:0007669"/>
    <property type="project" value="TreeGrafter"/>
</dbReference>
<evidence type="ECO:0000256" key="4">
    <source>
        <dbReference type="ARBA" id="ARBA00022475"/>
    </source>
</evidence>
<dbReference type="PRINTS" id="PR00205">
    <property type="entry name" value="CADHERIN"/>
</dbReference>
<evidence type="ECO:0000256" key="10">
    <source>
        <dbReference type="ARBA" id="ARBA00022837"/>
    </source>
</evidence>
<keyword evidence="9" id="KW-0677">Repeat</keyword>
<keyword evidence="7" id="KW-0479">Metal-binding</keyword>
<evidence type="ECO:0000256" key="13">
    <source>
        <dbReference type="ARBA" id="ARBA00022989"/>
    </source>
</evidence>
<keyword evidence="10 17" id="KW-0106">Calcium</keyword>
<evidence type="ECO:0000256" key="14">
    <source>
        <dbReference type="ARBA" id="ARBA00023136"/>
    </source>
</evidence>
<dbReference type="GO" id="GO:0005912">
    <property type="term" value="C:adherens junction"/>
    <property type="evidence" value="ECO:0007669"/>
    <property type="project" value="UniProtKB-SubCell"/>
</dbReference>
<evidence type="ECO:0000256" key="20">
    <source>
        <dbReference type="SAM" id="Phobius"/>
    </source>
</evidence>
<dbReference type="Pfam" id="PF01049">
    <property type="entry name" value="CADH_Y-type_LIR"/>
    <property type="match status" value="1"/>
</dbReference>
<dbReference type="GO" id="GO:0005509">
    <property type="term" value="F:calcium ion binding"/>
    <property type="evidence" value="ECO:0007669"/>
    <property type="project" value="UniProtKB-UniRule"/>
</dbReference>
<dbReference type="GO" id="GO:0005923">
    <property type="term" value="C:bicellular tight junction"/>
    <property type="evidence" value="ECO:0007669"/>
    <property type="project" value="TreeGrafter"/>
</dbReference>
<keyword evidence="5" id="KW-0165">Cleavage on pair of basic residues</keyword>
<dbReference type="PANTHER" id="PTHR24027:SF89">
    <property type="entry name" value="CADHERIN-5"/>
    <property type="match status" value="1"/>
</dbReference>
<keyword evidence="13 20" id="KW-1133">Transmembrane helix</keyword>
<keyword evidence="8" id="KW-0732">Signal</keyword>
<feature type="domain" description="Cadherin" evidence="21">
    <location>
        <begin position="83"/>
        <end position="152"/>
    </location>
</feature>
<protein>
    <recommendedName>
        <fullName evidence="3">Cadherin-5</fullName>
    </recommendedName>
    <alternativeName>
        <fullName evidence="16">Vascular endothelial cadherin</fullName>
    </alternativeName>
</protein>
<dbReference type="InterPro" id="IPR020894">
    <property type="entry name" value="Cadherin_CS"/>
</dbReference>
<evidence type="ECO:0000256" key="3">
    <source>
        <dbReference type="ARBA" id="ARBA00021701"/>
    </source>
</evidence>
<evidence type="ECO:0000256" key="2">
    <source>
        <dbReference type="ARBA" id="ARBA00004536"/>
    </source>
</evidence>
<dbReference type="FunFam" id="4.10.900.10:FF:000001">
    <property type="entry name" value="Cadherin 2"/>
    <property type="match status" value="1"/>
</dbReference>
<comment type="caution">
    <text evidence="22">The sequence shown here is derived from an EMBL/GenBank/DDBJ whole genome shotgun (WGS) entry which is preliminary data.</text>
</comment>
<dbReference type="InterPro" id="IPR039808">
    <property type="entry name" value="Cadherin"/>
</dbReference>
<gene>
    <name evidence="22" type="ORF">ANANG_G00205450</name>
</gene>
<comment type="function">
    <text evidence="19">Cadherins are calcium-dependent cell adhesion proteins.</text>
</comment>
<dbReference type="PROSITE" id="PS50268">
    <property type="entry name" value="CADHERIN_2"/>
    <property type="match status" value="5"/>
</dbReference>
<dbReference type="Pfam" id="PF00028">
    <property type="entry name" value="Cadherin"/>
    <property type="match status" value="3"/>
</dbReference>
<dbReference type="Gene3D" id="2.60.40.60">
    <property type="entry name" value="Cadherins"/>
    <property type="match status" value="5"/>
</dbReference>
<dbReference type="FunFam" id="2.60.40.60:FF:000123">
    <property type="entry name" value="Protocadherin beta 4"/>
    <property type="match status" value="1"/>
</dbReference>
<dbReference type="GO" id="GO:0000902">
    <property type="term" value="P:cell morphogenesis"/>
    <property type="evidence" value="ECO:0007669"/>
    <property type="project" value="TreeGrafter"/>
</dbReference>
<evidence type="ECO:0000259" key="21">
    <source>
        <dbReference type="PROSITE" id="PS50268"/>
    </source>
</evidence>
<dbReference type="GO" id="GO:0034332">
    <property type="term" value="P:adherens junction organization"/>
    <property type="evidence" value="ECO:0007669"/>
    <property type="project" value="TreeGrafter"/>
</dbReference>
<name>A0A9D3M0F5_ANGAN</name>
<dbReference type="Proteomes" id="UP001044222">
    <property type="component" value="Chromosome 11"/>
</dbReference>
<keyword evidence="12" id="KW-0965">Cell junction</keyword>
<dbReference type="FunFam" id="2.60.40.60:FF:000022">
    <property type="entry name" value="Cadherin 2"/>
    <property type="match status" value="1"/>
</dbReference>
<dbReference type="PROSITE" id="PS00232">
    <property type="entry name" value="CADHERIN_1"/>
    <property type="match status" value="2"/>
</dbReference>
<dbReference type="InterPro" id="IPR027397">
    <property type="entry name" value="Catenin-bd_sf"/>
</dbReference>
<dbReference type="GO" id="GO:0008013">
    <property type="term" value="F:beta-catenin binding"/>
    <property type="evidence" value="ECO:0007669"/>
    <property type="project" value="TreeGrafter"/>
</dbReference>
<dbReference type="GO" id="GO:0016342">
    <property type="term" value="C:catenin complex"/>
    <property type="evidence" value="ECO:0007669"/>
    <property type="project" value="TreeGrafter"/>
</dbReference>
<evidence type="ECO:0000256" key="8">
    <source>
        <dbReference type="ARBA" id="ARBA00022729"/>
    </source>
</evidence>
<dbReference type="SMART" id="SM00112">
    <property type="entry name" value="CA"/>
    <property type="match status" value="5"/>
</dbReference>
<keyword evidence="14 20" id="KW-0472">Membrane</keyword>
<dbReference type="InterPro" id="IPR002126">
    <property type="entry name" value="Cadherin-like_dom"/>
</dbReference>
<keyword evidence="23" id="KW-1185">Reference proteome</keyword>
<dbReference type="GO" id="GO:0060562">
    <property type="term" value="P:epithelial tube morphogenesis"/>
    <property type="evidence" value="ECO:0007669"/>
    <property type="project" value="UniProtKB-ARBA"/>
</dbReference>
<evidence type="ECO:0000256" key="19">
    <source>
        <dbReference type="RuleBase" id="RU004357"/>
    </source>
</evidence>
<dbReference type="GO" id="GO:0007156">
    <property type="term" value="P:homophilic cell adhesion via plasma membrane adhesion molecules"/>
    <property type="evidence" value="ECO:0007669"/>
    <property type="project" value="InterPro"/>
</dbReference>
<feature type="domain" description="Cadherin" evidence="21">
    <location>
        <begin position="379"/>
        <end position="480"/>
    </location>
</feature>
<organism evidence="22 23">
    <name type="scientific">Anguilla anguilla</name>
    <name type="common">European freshwater eel</name>
    <name type="synonym">Muraena anguilla</name>
    <dbReference type="NCBI Taxonomy" id="7936"/>
    <lineage>
        <taxon>Eukaryota</taxon>
        <taxon>Metazoa</taxon>
        <taxon>Chordata</taxon>
        <taxon>Craniata</taxon>
        <taxon>Vertebrata</taxon>
        <taxon>Euteleostomi</taxon>
        <taxon>Actinopterygii</taxon>
        <taxon>Neopterygii</taxon>
        <taxon>Teleostei</taxon>
        <taxon>Anguilliformes</taxon>
        <taxon>Anguillidae</taxon>
        <taxon>Anguilla</taxon>
    </lineage>
</organism>
<dbReference type="CDD" id="cd11304">
    <property type="entry name" value="Cadherin_repeat"/>
    <property type="match status" value="5"/>
</dbReference>
<feature type="domain" description="Cadherin" evidence="21">
    <location>
        <begin position="259"/>
        <end position="378"/>
    </location>
</feature>
<keyword evidence="11 18" id="KW-0130">Cell adhesion</keyword>
<evidence type="ECO:0000256" key="5">
    <source>
        <dbReference type="ARBA" id="ARBA00022685"/>
    </source>
</evidence>
<dbReference type="InterPro" id="IPR000233">
    <property type="entry name" value="Cadherin_Y-type_LIR"/>
</dbReference>
<dbReference type="InterPro" id="IPR015919">
    <property type="entry name" value="Cadherin-like_sf"/>
</dbReference>
<evidence type="ECO:0000256" key="6">
    <source>
        <dbReference type="ARBA" id="ARBA00022692"/>
    </source>
</evidence>
<evidence type="ECO:0000256" key="15">
    <source>
        <dbReference type="ARBA" id="ARBA00023180"/>
    </source>
</evidence>
<reference evidence="22" key="1">
    <citation type="submission" date="2021-01" db="EMBL/GenBank/DDBJ databases">
        <title>A chromosome-scale assembly of European eel, Anguilla anguilla.</title>
        <authorList>
            <person name="Henkel C."/>
            <person name="Jong-Raadsen S.A."/>
            <person name="Dufour S."/>
            <person name="Weltzien F.-A."/>
            <person name="Palstra A.P."/>
            <person name="Pelster B."/>
            <person name="Spaink H.P."/>
            <person name="Van Den Thillart G.E."/>
            <person name="Jansen H."/>
            <person name="Zahm M."/>
            <person name="Klopp C."/>
            <person name="Cedric C."/>
            <person name="Louis A."/>
            <person name="Berthelot C."/>
            <person name="Parey E."/>
            <person name="Roest Crollius H."/>
            <person name="Montfort J."/>
            <person name="Robinson-Rechavi M."/>
            <person name="Bucao C."/>
            <person name="Bouchez O."/>
            <person name="Gislard M."/>
            <person name="Lluch J."/>
            <person name="Milhes M."/>
            <person name="Lampietro C."/>
            <person name="Lopez Roques C."/>
            <person name="Donnadieu C."/>
            <person name="Braasch I."/>
            <person name="Desvignes T."/>
            <person name="Postlethwait J."/>
            <person name="Bobe J."/>
            <person name="Guiguen Y."/>
            <person name="Dirks R."/>
        </authorList>
    </citation>
    <scope>NUCLEOTIDE SEQUENCE</scope>
    <source>
        <strain evidence="22">Tag_6206</strain>
        <tissue evidence="22">Liver</tissue>
    </source>
</reference>
<dbReference type="GO" id="GO:0019903">
    <property type="term" value="F:protein phosphatase binding"/>
    <property type="evidence" value="ECO:0007669"/>
    <property type="project" value="TreeGrafter"/>
</dbReference>
<dbReference type="GO" id="GO:0044331">
    <property type="term" value="P:cell-cell adhesion mediated by cadherin"/>
    <property type="evidence" value="ECO:0007669"/>
    <property type="project" value="TreeGrafter"/>
</dbReference>
<dbReference type="PANTHER" id="PTHR24027">
    <property type="entry name" value="CADHERIN-23"/>
    <property type="match status" value="1"/>
</dbReference>
<proteinExistence type="predicted"/>
<feature type="transmembrane region" description="Helical" evidence="20">
    <location>
        <begin position="600"/>
        <end position="620"/>
    </location>
</feature>
<keyword evidence="6 18" id="KW-0812">Transmembrane</keyword>
<dbReference type="EMBL" id="JAFIRN010000011">
    <property type="protein sequence ID" value="KAG5839482.1"/>
    <property type="molecule type" value="Genomic_DNA"/>
</dbReference>
<evidence type="ECO:0000256" key="16">
    <source>
        <dbReference type="ARBA" id="ARBA00030559"/>
    </source>
</evidence>
<evidence type="ECO:0000256" key="7">
    <source>
        <dbReference type="ARBA" id="ARBA00022723"/>
    </source>
</evidence>
<dbReference type="FunFam" id="2.60.40.60:FF:000202">
    <property type="entry name" value="cadherin-8 isoform X4"/>
    <property type="match status" value="1"/>
</dbReference>
<dbReference type="GO" id="GO:0048646">
    <property type="term" value="P:anatomical structure formation involved in morphogenesis"/>
    <property type="evidence" value="ECO:0007669"/>
    <property type="project" value="UniProtKB-ARBA"/>
</dbReference>
<dbReference type="GO" id="GO:0045296">
    <property type="term" value="F:cadherin binding"/>
    <property type="evidence" value="ECO:0007669"/>
    <property type="project" value="TreeGrafter"/>
</dbReference>
<evidence type="ECO:0000256" key="9">
    <source>
        <dbReference type="ARBA" id="ARBA00022737"/>
    </source>
</evidence>
<evidence type="ECO:0000256" key="12">
    <source>
        <dbReference type="ARBA" id="ARBA00022949"/>
    </source>
</evidence>
<evidence type="ECO:0000313" key="23">
    <source>
        <dbReference type="Proteomes" id="UP001044222"/>
    </source>
</evidence>
<keyword evidence="15" id="KW-0325">Glycoprotein</keyword>
<evidence type="ECO:0000256" key="18">
    <source>
        <dbReference type="RuleBase" id="RU003318"/>
    </source>
</evidence>
<sequence length="770" mass="85698">MRRSVVKQVMGPAMWTGLWAFTLFIGTVTTESTVNRGTPKHNPIQQRHKRDWLWKFLFLEEEKSNPPHYVGKLKSTMASDQTKFVIKGDGANSIFHVSRQGDIYAIKKLDREVKSTYYLTAHLLDIATNKSVEAAEPFNIKIIDLNDNNPVFPPSYNGSVLERSAAGTHVLTVTATDADDPTTANGQVEYKLLNGNDVFEIDESGKITTKIDFLDRETESAYIVVVHAKDMPGMKTGGSATTTVTITVGDINDNMATFKKKIYKFDVKEDEKENFKIGTVETEDKDEQQNKDPVFTIVADSTTEPRFTNVFKIERNPRKDGVLTLKQKLDFESRKAYTFDVYVREDNLQKPPDDQGAYANTKAKVIINVLDVDEPPVFSKDAYTFTLREDAKVSTKIGGVLARDPDAAQNNIRYSIDDPKCPVKIDPKTGTMYTDRKLDRELIPLYIFYVTAEEATPKALKSYVNVSLVVLDFNDNAPELTNFQDLFACENDGPGTVIGTIGASDKDDHLQRFSFSLAKPSPNFSLISDGSSTANITVTHGGFGLDDRREYLMEIVLKDSGSPALSSTTTTTIRVCSCGRDRKDYYCKPAYAQAGVSTSALIAILLCILTILVIMILIVLRKWYQKDTLDTLGKSSREIHEQLVAYDEEGGGEMDTNGYDVAILTSARNEGRLHLVPALYAAVKRPLADRGHVAAMIEAKKDAADHDRDSSPYDTLHIYGYEGAGSFTSSLSSLEMSSFSDSSLDYDFLSDWGPCFQTLAELYRPDISEK</sequence>
<evidence type="ECO:0000256" key="11">
    <source>
        <dbReference type="ARBA" id="ARBA00022889"/>
    </source>
</evidence>
<comment type="subcellular location">
    <subcellularLocation>
        <location evidence="2">Cell junction</location>
        <location evidence="2">Adherens junction</location>
    </subcellularLocation>
    <subcellularLocation>
        <location evidence="1 18">Cell membrane</location>
        <topology evidence="1 18">Single-pass type I membrane protein</topology>
    </subcellularLocation>
</comment>
<dbReference type="GO" id="GO:0007043">
    <property type="term" value="P:cell-cell junction assembly"/>
    <property type="evidence" value="ECO:0007669"/>
    <property type="project" value="TreeGrafter"/>
</dbReference>
<dbReference type="SUPFAM" id="SSF49313">
    <property type="entry name" value="Cadherin-like"/>
    <property type="match status" value="5"/>
</dbReference>
<feature type="domain" description="Cadherin" evidence="21">
    <location>
        <begin position="489"/>
        <end position="591"/>
    </location>
</feature>
<dbReference type="Gene3D" id="4.10.900.10">
    <property type="entry name" value="TCF3-CBD (Catenin binding domain)"/>
    <property type="match status" value="1"/>
</dbReference>
<evidence type="ECO:0000256" key="1">
    <source>
        <dbReference type="ARBA" id="ARBA00004251"/>
    </source>
</evidence>